<dbReference type="GO" id="GO:0006744">
    <property type="term" value="P:ubiquinone biosynthetic process"/>
    <property type="evidence" value="ECO:0007669"/>
    <property type="project" value="UniProtKB-UniRule"/>
</dbReference>
<dbReference type="PANTHER" id="PTHR21427">
    <property type="entry name" value="UBIQUINONE BIOSYNTHESIS PROTEIN COQ9, MITOCHONDRIAL"/>
    <property type="match status" value="1"/>
</dbReference>
<reference evidence="10" key="1">
    <citation type="submission" date="2015-10" db="EMBL/GenBank/DDBJ databases">
        <authorList>
            <person name="Regsiter A."/>
            <person name="william w."/>
        </authorList>
    </citation>
    <scope>NUCLEOTIDE SEQUENCE</scope>
    <source>
        <strain evidence="10">Montdore</strain>
    </source>
</reference>
<evidence type="ECO:0000256" key="6">
    <source>
        <dbReference type="ARBA" id="ARBA00023121"/>
    </source>
</evidence>
<dbReference type="Gene3D" id="1.10.357.10">
    <property type="entry name" value="Tetracycline Repressor, domain 2"/>
    <property type="match status" value="1"/>
</dbReference>
<evidence type="ECO:0000256" key="3">
    <source>
        <dbReference type="ARBA" id="ARBA00010766"/>
    </source>
</evidence>
<evidence type="ECO:0000256" key="7">
    <source>
        <dbReference type="ARBA" id="ARBA00023128"/>
    </source>
</evidence>
<keyword evidence="6 8" id="KW-0446">Lipid-binding</keyword>
<dbReference type="EMBL" id="LN891183">
    <property type="protein sequence ID" value="CUS07677.1"/>
    <property type="molecule type" value="Genomic_DNA"/>
</dbReference>
<dbReference type="InterPro" id="IPR012762">
    <property type="entry name" value="Ubiq_biosynth_COQ9"/>
</dbReference>
<dbReference type="UniPathway" id="UPA00232"/>
<keyword evidence="5" id="KW-0809">Transit peptide</keyword>
<dbReference type="GO" id="GO:0005743">
    <property type="term" value="C:mitochondrial inner membrane"/>
    <property type="evidence" value="ECO:0007669"/>
    <property type="project" value="TreeGrafter"/>
</dbReference>
<keyword evidence="7 8" id="KW-0496">Mitochondrion</keyword>
<organism evidence="10 11">
    <name type="scientific">Tuber aestivum</name>
    <name type="common">summer truffle</name>
    <dbReference type="NCBI Taxonomy" id="59557"/>
    <lineage>
        <taxon>Eukaryota</taxon>
        <taxon>Fungi</taxon>
        <taxon>Dikarya</taxon>
        <taxon>Ascomycota</taxon>
        <taxon>Pezizomycotina</taxon>
        <taxon>Pezizomycetes</taxon>
        <taxon>Pezizales</taxon>
        <taxon>Tuberaceae</taxon>
        <taxon>Tuber</taxon>
    </lineage>
</organism>
<comment type="pathway">
    <text evidence="2 8">Cofactor biosynthesis; ubiquinone biosynthesis.</text>
</comment>
<feature type="domain" description="COQ9 C-terminal" evidence="9">
    <location>
        <begin position="191"/>
        <end position="261"/>
    </location>
</feature>
<evidence type="ECO:0000259" key="9">
    <source>
        <dbReference type="Pfam" id="PF08511"/>
    </source>
</evidence>
<dbReference type="GO" id="GO:0008289">
    <property type="term" value="F:lipid binding"/>
    <property type="evidence" value="ECO:0007669"/>
    <property type="project" value="UniProtKB-UniRule"/>
</dbReference>
<evidence type="ECO:0000256" key="4">
    <source>
        <dbReference type="ARBA" id="ARBA00022688"/>
    </source>
</evidence>
<dbReference type="InterPro" id="IPR013718">
    <property type="entry name" value="COQ9_C"/>
</dbReference>
<evidence type="ECO:0000256" key="1">
    <source>
        <dbReference type="ARBA" id="ARBA00004173"/>
    </source>
</evidence>
<dbReference type="NCBIfam" id="TIGR02396">
    <property type="entry name" value="diverge_rpsU"/>
    <property type="match status" value="1"/>
</dbReference>
<gene>
    <name evidence="10" type="ORF">GSTUAT00008240001</name>
</gene>
<evidence type="ECO:0000313" key="10">
    <source>
        <dbReference type="EMBL" id="CUS07677.1"/>
    </source>
</evidence>
<dbReference type="AlphaFoldDB" id="A0A292PMG7"/>
<comment type="function">
    <text evidence="8">Membrane-associated protein that warps the membrane surface to access and bind aromatic isoprenes with high specificity, including ubiquinone (CoQ) isoprene intermediates and presents them directly to Coq7, therefore facilitating the Coq7-mediated hydroxylase step. Participates in the biosynthesis of coenzyme Q, also named ubiquinone, an essential lipid-soluble electron transporter for aerobic cellular respiration.</text>
</comment>
<protein>
    <recommendedName>
        <fullName evidence="8">Ubiquinone biosynthesis protein</fullName>
    </recommendedName>
</protein>
<evidence type="ECO:0000256" key="8">
    <source>
        <dbReference type="RuleBase" id="RU366063"/>
    </source>
</evidence>
<dbReference type="FunFam" id="1.10.357.10:FF:000004">
    <property type="entry name" value="Ubiquinone biosynthesis protein COQ9, mitochondrial"/>
    <property type="match status" value="1"/>
</dbReference>
<comment type="subcellular location">
    <subcellularLocation>
        <location evidence="1 8">Mitochondrion</location>
    </subcellularLocation>
</comment>
<keyword evidence="11" id="KW-1185">Reference proteome</keyword>
<proteinExistence type="inferred from homology"/>
<accession>A0A292PMG7</accession>
<comment type="similarity">
    <text evidence="3 8">Belongs to the COQ9 family.</text>
</comment>
<sequence>MSNTIRANLSGPSIRWLLSKPIASSPATSCCSSSIVPRIRLRRRYHSYQHPAPGPPFSRPESAILSASLLHVPSHGFTDAALSFGARDAGYLDISVNMFSRGVFDLVRYHLSTERLRLGDKVDFRKPEPELPEGLRNLSIPAKIRVLCMERLRANAPIIHRWQEILLKLTDVVSMDLLMKALAVMSLAENIPASVSELARLSDEIWFLAGDGCHDTTWYTKRATLSAVYASTELFMTQDNSNDFEATWEFLDRRLNEVEAAGSAVSNVSSYLDFTVHALANVLRSKSLPFF</sequence>
<dbReference type="PANTHER" id="PTHR21427:SF19">
    <property type="entry name" value="UBIQUINONE BIOSYNTHESIS PROTEIN COQ9, MITOCHONDRIAL"/>
    <property type="match status" value="1"/>
</dbReference>
<name>A0A292PMG7_9PEZI</name>
<keyword evidence="4 8" id="KW-0831">Ubiquinone biosynthesis</keyword>
<evidence type="ECO:0000313" key="11">
    <source>
        <dbReference type="Proteomes" id="UP001412239"/>
    </source>
</evidence>
<evidence type="ECO:0000256" key="5">
    <source>
        <dbReference type="ARBA" id="ARBA00022946"/>
    </source>
</evidence>
<dbReference type="Proteomes" id="UP001412239">
    <property type="component" value="Unassembled WGS sequence"/>
</dbReference>
<evidence type="ECO:0000256" key="2">
    <source>
        <dbReference type="ARBA" id="ARBA00004749"/>
    </source>
</evidence>
<dbReference type="Pfam" id="PF08511">
    <property type="entry name" value="COQ9"/>
    <property type="match status" value="1"/>
</dbReference>